<feature type="domain" description="Dehydrogenase E1 component" evidence="6">
    <location>
        <begin position="54"/>
        <end position="337"/>
    </location>
</feature>
<keyword evidence="4" id="KW-0560">Oxidoreductase</keyword>
<keyword evidence="3" id="KW-0809">Transit peptide</keyword>
<comment type="cofactor">
    <cofactor evidence="1">
        <name>thiamine diphosphate</name>
        <dbReference type="ChEBI" id="CHEBI:58937"/>
    </cofactor>
</comment>
<evidence type="ECO:0000256" key="3">
    <source>
        <dbReference type="ARBA" id="ARBA00022946"/>
    </source>
</evidence>
<dbReference type="InterPro" id="IPR029061">
    <property type="entry name" value="THDP-binding"/>
</dbReference>
<proteinExistence type="predicted"/>
<gene>
    <name evidence="7" type="ORF">RF11_11723</name>
</gene>
<dbReference type="InterPro" id="IPR050642">
    <property type="entry name" value="PDH_E1_Alpha_Subunit"/>
</dbReference>
<dbReference type="OMA" id="LGYEMPC"/>
<dbReference type="InterPro" id="IPR001017">
    <property type="entry name" value="DH_E1"/>
</dbReference>
<comment type="caution">
    <text evidence="7">The sequence shown here is derived from an EMBL/GenBank/DDBJ whole genome shotgun (WGS) entry which is preliminary data.</text>
</comment>
<dbReference type="Proteomes" id="UP000031668">
    <property type="component" value="Unassembled WGS sequence"/>
</dbReference>
<dbReference type="EC" id="1.2.4.1" evidence="2"/>
<dbReference type="Pfam" id="PF00676">
    <property type="entry name" value="E1_dh"/>
    <property type="match status" value="1"/>
</dbReference>
<evidence type="ECO:0000259" key="6">
    <source>
        <dbReference type="Pfam" id="PF00676"/>
    </source>
</evidence>
<dbReference type="PANTHER" id="PTHR11516">
    <property type="entry name" value="PYRUVATE DEHYDROGENASE E1 COMPONENT, ALPHA SUBUNIT BACTERIAL AND ORGANELLAR"/>
    <property type="match status" value="1"/>
</dbReference>
<dbReference type="AlphaFoldDB" id="A0A0C2MWB8"/>
<evidence type="ECO:0000256" key="1">
    <source>
        <dbReference type="ARBA" id="ARBA00001964"/>
    </source>
</evidence>
<reference evidence="7 8" key="1">
    <citation type="journal article" date="2014" name="Genome Biol. Evol.">
        <title>The genome of the myxosporean Thelohanellus kitauei shows adaptations to nutrient acquisition within its fish host.</title>
        <authorList>
            <person name="Yang Y."/>
            <person name="Xiong J."/>
            <person name="Zhou Z."/>
            <person name="Huo F."/>
            <person name="Miao W."/>
            <person name="Ran C."/>
            <person name="Liu Y."/>
            <person name="Zhang J."/>
            <person name="Feng J."/>
            <person name="Wang M."/>
            <person name="Wang M."/>
            <person name="Wang L."/>
            <person name="Yao B."/>
        </authorList>
    </citation>
    <scope>NUCLEOTIDE SEQUENCE [LARGE SCALE GENOMIC DNA]</scope>
    <source>
        <strain evidence="7">Wuqing</strain>
    </source>
</reference>
<evidence type="ECO:0000256" key="2">
    <source>
        <dbReference type="ARBA" id="ARBA00012281"/>
    </source>
</evidence>
<dbReference type="SUPFAM" id="SSF52518">
    <property type="entry name" value="Thiamin diphosphate-binding fold (THDP-binding)"/>
    <property type="match status" value="1"/>
</dbReference>
<dbReference type="CDD" id="cd02000">
    <property type="entry name" value="TPP_E1_PDC_ADC_BCADC"/>
    <property type="match status" value="1"/>
</dbReference>
<keyword evidence="7" id="KW-0670">Pyruvate</keyword>
<evidence type="ECO:0000313" key="8">
    <source>
        <dbReference type="Proteomes" id="UP000031668"/>
    </source>
</evidence>
<keyword evidence="5" id="KW-0786">Thiamine pyrophosphate</keyword>
<keyword evidence="8" id="KW-1185">Reference proteome</keyword>
<dbReference type="OrthoDB" id="10256198at2759"/>
<dbReference type="GO" id="GO:0004739">
    <property type="term" value="F:pyruvate dehydrogenase (acetyl-transferring) activity"/>
    <property type="evidence" value="ECO:0007669"/>
    <property type="project" value="UniProtKB-EC"/>
</dbReference>
<evidence type="ECO:0000256" key="5">
    <source>
        <dbReference type="ARBA" id="ARBA00023052"/>
    </source>
</evidence>
<dbReference type="GO" id="GO:0006086">
    <property type="term" value="P:pyruvate decarboxylation to acetyl-CoA"/>
    <property type="evidence" value="ECO:0007669"/>
    <property type="project" value="TreeGrafter"/>
</dbReference>
<dbReference type="PANTHER" id="PTHR11516:SF60">
    <property type="entry name" value="PYRUVATE DEHYDROGENASE E1 COMPONENT SUBUNIT ALPHA"/>
    <property type="match status" value="1"/>
</dbReference>
<evidence type="ECO:0000313" key="7">
    <source>
        <dbReference type="EMBL" id="KII71611.1"/>
    </source>
</evidence>
<dbReference type="FunFam" id="3.40.50.970:FF:000013">
    <property type="entry name" value="Pyruvate dehydrogenase E1 component subunit alpha"/>
    <property type="match status" value="1"/>
</dbReference>
<evidence type="ECO:0000256" key="4">
    <source>
        <dbReference type="ARBA" id="ARBA00023002"/>
    </source>
</evidence>
<dbReference type="EMBL" id="JWZT01001702">
    <property type="protein sequence ID" value="KII71611.1"/>
    <property type="molecule type" value="Genomic_DNA"/>
</dbReference>
<name>A0A0C2MWB8_THEKT</name>
<sequence>MQALTLSHVFKRTISFGRPHTYPLKEFKFHKIKSDALPKTAELTKSDALKYFEQMTTIRLMENEAGRLYMQKSIKGFCHLYSGQEACAVGTEAAVKKDDSLITAYRCHGFSYTRGLSVAEILCELTGRVSGASKGRGGSMHIYAHEFYGGNGIVGAHVPLGAGIALAHKLRNNGKISIALYGDGLQYGCFKLPIIFVCENNKFGMGTSCERASASLDYYSRGDFIPGIKVDGSCVLSVREVMKYCRNWCLEGKGPIVVEFDTYRYSGHSMSDPGTSYRKVEDVQKVRKSRDPIVTFTELIASDNLVSQKELDEIKERQEEIVEKAKEKALSDPFPEVKDIGLHVYHGGTVNGFVRGCSPYVQYESNK</sequence>
<dbReference type="Gene3D" id="3.40.50.970">
    <property type="match status" value="1"/>
</dbReference>
<organism evidence="7 8">
    <name type="scientific">Thelohanellus kitauei</name>
    <name type="common">Myxosporean</name>
    <dbReference type="NCBI Taxonomy" id="669202"/>
    <lineage>
        <taxon>Eukaryota</taxon>
        <taxon>Metazoa</taxon>
        <taxon>Cnidaria</taxon>
        <taxon>Myxozoa</taxon>
        <taxon>Myxosporea</taxon>
        <taxon>Bivalvulida</taxon>
        <taxon>Platysporina</taxon>
        <taxon>Myxobolidae</taxon>
        <taxon>Thelohanellus</taxon>
    </lineage>
</organism>
<protein>
    <recommendedName>
        <fullName evidence="2">pyruvate dehydrogenase (acetyl-transferring)</fullName>
        <ecNumber evidence="2">1.2.4.1</ecNumber>
    </recommendedName>
</protein>
<accession>A0A0C2MWB8</accession>